<name>A0A9P6PW44_9FUNG</name>
<dbReference type="Proteomes" id="UP000726737">
    <property type="component" value="Unassembled WGS sequence"/>
</dbReference>
<comment type="caution">
    <text evidence="2">The sequence shown here is derived from an EMBL/GenBank/DDBJ whole genome shotgun (WGS) entry which is preliminary data.</text>
</comment>
<feature type="compositionally biased region" description="Low complexity" evidence="1">
    <location>
        <begin position="106"/>
        <end position="118"/>
    </location>
</feature>
<sequence>MDIGFRVQYSDLAMLAWVQLQILDVNDNITVENIDNSSRTDWDDTRSKNLTWNVPSEWATNDYTLRAHGDAYFRCTKNNVATFCPLRLEDRETLHVRPLPEGQKCPSSVFSSSTSPSATANSTLNLDANITVPQEAEKTIDGTNEEGTTGFTTPLKLNMDPAVLNQDLKQLEYEGSSLSVKKIDSGAAEGGMGSSSAPIALLSTVMTSTLIVLVV</sequence>
<feature type="region of interest" description="Disordered" evidence="1">
    <location>
        <begin position="99"/>
        <end position="118"/>
    </location>
</feature>
<dbReference type="EMBL" id="JAAAJA010000357">
    <property type="protein sequence ID" value="KAG0255284.1"/>
    <property type="molecule type" value="Genomic_DNA"/>
</dbReference>
<evidence type="ECO:0000313" key="3">
    <source>
        <dbReference type="Proteomes" id="UP000726737"/>
    </source>
</evidence>
<reference evidence="2" key="1">
    <citation type="journal article" date="2020" name="Fungal Divers.">
        <title>Resolving the Mortierellaceae phylogeny through synthesis of multi-gene phylogenetics and phylogenomics.</title>
        <authorList>
            <person name="Vandepol N."/>
            <person name="Liber J."/>
            <person name="Desiro A."/>
            <person name="Na H."/>
            <person name="Kennedy M."/>
            <person name="Barry K."/>
            <person name="Grigoriev I.V."/>
            <person name="Miller A.N."/>
            <person name="O'Donnell K."/>
            <person name="Stajich J.E."/>
            <person name="Bonito G."/>
        </authorList>
    </citation>
    <scope>NUCLEOTIDE SEQUENCE</scope>
    <source>
        <strain evidence="2">KOD948</strain>
    </source>
</reference>
<gene>
    <name evidence="2" type="ORF">BG011_005215</name>
</gene>
<organism evidence="2 3">
    <name type="scientific">Mortierella polycephala</name>
    <dbReference type="NCBI Taxonomy" id="41804"/>
    <lineage>
        <taxon>Eukaryota</taxon>
        <taxon>Fungi</taxon>
        <taxon>Fungi incertae sedis</taxon>
        <taxon>Mucoromycota</taxon>
        <taxon>Mortierellomycotina</taxon>
        <taxon>Mortierellomycetes</taxon>
        <taxon>Mortierellales</taxon>
        <taxon>Mortierellaceae</taxon>
        <taxon>Mortierella</taxon>
    </lineage>
</organism>
<evidence type="ECO:0000313" key="2">
    <source>
        <dbReference type="EMBL" id="KAG0255284.1"/>
    </source>
</evidence>
<accession>A0A9P6PW44</accession>
<dbReference type="OrthoDB" id="2277867at2759"/>
<proteinExistence type="predicted"/>
<dbReference type="AlphaFoldDB" id="A0A9P6PW44"/>
<keyword evidence="3" id="KW-1185">Reference proteome</keyword>
<protein>
    <submittedName>
        <fullName evidence="2">Uncharacterized protein</fullName>
    </submittedName>
</protein>
<evidence type="ECO:0000256" key="1">
    <source>
        <dbReference type="SAM" id="MobiDB-lite"/>
    </source>
</evidence>